<organism evidence="1 2">
    <name type="scientific">Bacteroides coprosuis DSM 18011</name>
    <dbReference type="NCBI Taxonomy" id="679937"/>
    <lineage>
        <taxon>Bacteria</taxon>
        <taxon>Pseudomonadati</taxon>
        <taxon>Bacteroidota</taxon>
        <taxon>Bacteroidia</taxon>
        <taxon>Bacteroidales</taxon>
        <taxon>Bacteroidaceae</taxon>
        <taxon>Bacteroides</taxon>
    </lineage>
</organism>
<proteinExistence type="predicted"/>
<accession>F3ZRF8</accession>
<dbReference type="EMBL" id="CM001167">
    <property type="protein sequence ID" value="EGJ71966.1"/>
    <property type="molecule type" value="Genomic_DNA"/>
</dbReference>
<dbReference type="STRING" id="679937.Bcop_1776"/>
<evidence type="ECO:0000313" key="2">
    <source>
        <dbReference type="Proteomes" id="UP000018439"/>
    </source>
</evidence>
<evidence type="ECO:0000313" key="1">
    <source>
        <dbReference type="EMBL" id="EGJ71966.1"/>
    </source>
</evidence>
<dbReference type="AlphaFoldDB" id="F3ZRF8"/>
<gene>
    <name evidence="1" type="ORF">Bcop_1776</name>
</gene>
<dbReference type="Proteomes" id="UP000018439">
    <property type="component" value="Chromosome"/>
</dbReference>
<keyword evidence="2" id="KW-1185">Reference proteome</keyword>
<name>F3ZRF8_9BACE</name>
<sequence length="162" mass="18266">MLLVCTPMLFAGNINDLFEKWKKDYQKSELVKWEEKIATEKDNAEIREESGIADLSVKKGEGFESSSAEVAKVLRADMANLKIDQPFVPIFNQKLPDNTLITILGHKGSKNWDKAYIVVVDKNNKSTVFRVEGSLSDASYKEHIESTVAMINQMAAMMSMMK</sequence>
<protein>
    <submittedName>
        <fullName evidence="1">Uncharacterized protein</fullName>
    </submittedName>
</protein>
<reference evidence="1 2" key="1">
    <citation type="journal article" date="2011" name="Stand. Genomic Sci.">
        <title>Non-contiguous finished genome sequence of Bacteroides coprosuis type strain (PC139).</title>
        <authorList>
            <person name="Land M."/>
            <person name="Held B."/>
            <person name="Gronow S."/>
            <person name="Abt B."/>
            <person name="Lucas S."/>
            <person name="Del Rio T.G."/>
            <person name="Nolan M."/>
            <person name="Tice H."/>
            <person name="Cheng J.F."/>
            <person name="Pitluck S."/>
            <person name="Liolios K."/>
            <person name="Pagani I."/>
            <person name="Ivanova N."/>
            <person name="Mavromatis K."/>
            <person name="Mikhailova N."/>
            <person name="Pati A."/>
            <person name="Tapia R."/>
            <person name="Han C."/>
            <person name="Goodwin L."/>
            <person name="Chen A."/>
            <person name="Palaniappan K."/>
            <person name="Hauser L."/>
            <person name="Brambilla E.M."/>
            <person name="Rohde M."/>
            <person name="Goker M."/>
            <person name="Detter J.C."/>
            <person name="Woyke T."/>
            <person name="Bristow J."/>
            <person name="Eisen J.A."/>
            <person name="Markowitz V."/>
            <person name="Hugenholtz P."/>
            <person name="Kyrpides N.C."/>
            <person name="Klenk H.P."/>
            <person name="Lapidus A."/>
        </authorList>
    </citation>
    <scope>NUCLEOTIDE SEQUENCE</scope>
    <source>
        <strain evidence="1 2">DSM 18011</strain>
    </source>
</reference>
<dbReference type="HOGENOM" id="CLU_1632048_0_0_10"/>